<evidence type="ECO:0000313" key="1">
    <source>
        <dbReference type="EMBL" id="EEY36020.1"/>
    </source>
</evidence>
<accession>D0GIR1</accession>
<dbReference type="Proteomes" id="UP000004226">
    <property type="component" value="Unassembled WGS sequence"/>
</dbReference>
<reference evidence="1 2" key="1">
    <citation type="submission" date="2009-10" db="EMBL/GenBank/DDBJ databases">
        <authorList>
            <person name="Harkins D.M."/>
            <person name="Madupu R."/>
            <person name="Durkin A.S."/>
            <person name="Torralba M."/>
            <person name="Methe B."/>
            <person name="Sutton G.G."/>
            <person name="Strausberg R.L."/>
            <person name="Nelson K.E."/>
        </authorList>
    </citation>
    <scope>NUCLEOTIDE SEQUENCE [LARGE SCALE GENOMIC DNA]</scope>
    <source>
        <strain evidence="1 2">F0264</strain>
    </source>
</reference>
<proteinExistence type="predicted"/>
<sequence length="101" mass="11247">KANKTTRDDHSSTNVYVESQTIDYALHPAKFKEDVGIAVLEGSATVEGALKKIDNILRGDDNSDISQSEKRRYEEIKENIIRVKTAPDMKLIAEGDLSDPE</sequence>
<comment type="caution">
    <text evidence="1">The sequence shown here is derived from an EMBL/GenBank/DDBJ whole genome shotgun (WGS) entry which is preliminary data.</text>
</comment>
<evidence type="ECO:0000313" key="2">
    <source>
        <dbReference type="Proteomes" id="UP000004226"/>
    </source>
</evidence>
<dbReference type="eggNOG" id="COG3210">
    <property type="taxonomic scope" value="Bacteria"/>
</dbReference>
<feature type="non-terminal residue" evidence="1">
    <location>
        <position position="1"/>
    </location>
</feature>
<protein>
    <submittedName>
        <fullName evidence="1">Uncharacterized protein</fullName>
    </submittedName>
</protein>
<name>D0GIR1_9FUSO</name>
<dbReference type="EMBL" id="ADAD01000026">
    <property type="protein sequence ID" value="EEY36020.1"/>
    <property type="molecule type" value="Genomic_DNA"/>
</dbReference>
<keyword evidence="2" id="KW-1185">Reference proteome</keyword>
<organism evidence="1 2">
    <name type="scientific">Pseudoleptotrichia goodfellowii F0264</name>
    <dbReference type="NCBI Taxonomy" id="596323"/>
    <lineage>
        <taxon>Bacteria</taxon>
        <taxon>Fusobacteriati</taxon>
        <taxon>Fusobacteriota</taxon>
        <taxon>Fusobacteriia</taxon>
        <taxon>Fusobacteriales</taxon>
        <taxon>Leptotrichiaceae</taxon>
        <taxon>Pseudoleptotrichia</taxon>
    </lineage>
</organism>
<dbReference type="AlphaFoldDB" id="D0GIR1"/>
<feature type="non-terminal residue" evidence="1">
    <location>
        <position position="101"/>
    </location>
</feature>
<gene>
    <name evidence="1" type="ORF">HMPREF0554_2238</name>
</gene>